<dbReference type="Proteomes" id="UP000515679">
    <property type="component" value="Chromosome"/>
</dbReference>
<evidence type="ECO:0000256" key="1">
    <source>
        <dbReference type="SAM" id="SignalP"/>
    </source>
</evidence>
<reference evidence="2 3" key="1">
    <citation type="submission" date="2019-07" db="EMBL/GenBank/DDBJ databases">
        <authorList>
            <person name="Kim J.K."/>
            <person name="Cheong H.-M."/>
            <person name="Choi Y."/>
            <person name="Hwang K.J."/>
            <person name="Lee S."/>
            <person name="Choi C."/>
        </authorList>
    </citation>
    <scope>NUCLEOTIDE SEQUENCE [LARGE SCALE GENOMIC DNA]</scope>
    <source>
        <strain evidence="2 3">KS 22</strain>
    </source>
</reference>
<sequence>MIRRSAVMLALIAMIMGLVSGFSSSSAWAASGNPVATYLSPEKIEFVSYSKKWNQKKLKALYVELMKNTHGEELRYLGKVVLSPEEKEDELGVANMGYSWTEDDLSDIEMDEPTEIILYDADNLSTVESLSTTLSHEYGHHFTYYWLIKKEHKLPSDSTTKWAAIRGIQNYPVLFTEDTSDPEYTHYWDPGEIMADDYMAMFGSPTAKLSMVKSHQSQEGRGFYGEIENESLPPATTLASVRSYWLKLSGIKDPLPLVFKEPKLTKIQAVESGEEEEGIDHKLTFEAGSAAPAVAGRLQYSVYWTYEDEGEETFDYTDLTTGKRYLVVPGGLPETELTLTVYAYDPKTRQYVYARPVTYDLSDPEDPILVN</sequence>
<dbReference type="RefSeq" id="WP_182302846.1">
    <property type="nucleotide sequence ID" value="NZ_CP041969.1"/>
</dbReference>
<evidence type="ECO:0000313" key="2">
    <source>
        <dbReference type="EMBL" id="QMV41489.1"/>
    </source>
</evidence>
<dbReference type="KEGG" id="cchl:FPL14_10000"/>
<accession>A0A7G5BX05</accession>
<dbReference type="AlphaFoldDB" id="A0A7G5BX05"/>
<keyword evidence="3" id="KW-1185">Reference proteome</keyword>
<feature type="chain" id="PRO_5028954868" evidence="1">
    <location>
        <begin position="30"/>
        <end position="371"/>
    </location>
</feature>
<organism evidence="2 3">
    <name type="scientific">Cohnella cholangitidis</name>
    <dbReference type="NCBI Taxonomy" id="2598458"/>
    <lineage>
        <taxon>Bacteria</taxon>
        <taxon>Bacillati</taxon>
        <taxon>Bacillota</taxon>
        <taxon>Bacilli</taxon>
        <taxon>Bacillales</taxon>
        <taxon>Paenibacillaceae</taxon>
        <taxon>Cohnella</taxon>
    </lineage>
</organism>
<feature type="signal peptide" evidence="1">
    <location>
        <begin position="1"/>
        <end position="29"/>
    </location>
</feature>
<protein>
    <submittedName>
        <fullName evidence="2">Uncharacterized protein</fullName>
    </submittedName>
</protein>
<name>A0A7G5BX05_9BACL</name>
<evidence type="ECO:0000313" key="3">
    <source>
        <dbReference type="Proteomes" id="UP000515679"/>
    </source>
</evidence>
<keyword evidence="1" id="KW-0732">Signal</keyword>
<gene>
    <name evidence="2" type="ORF">FPL14_10000</name>
</gene>
<proteinExistence type="predicted"/>
<dbReference type="EMBL" id="CP041969">
    <property type="protein sequence ID" value="QMV41489.1"/>
    <property type="molecule type" value="Genomic_DNA"/>
</dbReference>